<dbReference type="OrthoDB" id="5292360at2"/>
<protein>
    <submittedName>
        <fullName evidence="2">Uncharacterized protein</fullName>
    </submittedName>
</protein>
<reference evidence="2 3" key="1">
    <citation type="submission" date="2017-04" db="EMBL/GenBank/DDBJ databases">
        <title>Whole genome sequence of Bdellovibrio bacteriovorus strain SSB218315.</title>
        <authorList>
            <person name="Oyedara O."/>
            <person name="Rodriguez-Perez M.A."/>
        </authorList>
    </citation>
    <scope>NUCLEOTIDE SEQUENCE [LARGE SCALE GENOMIC DNA]</scope>
    <source>
        <strain evidence="2 3">SSB218315</strain>
    </source>
</reference>
<accession>A0A1Z3N902</accession>
<dbReference type="EMBL" id="CP020946">
    <property type="protein sequence ID" value="ASD63952.1"/>
    <property type="molecule type" value="Genomic_DNA"/>
</dbReference>
<dbReference type="Proteomes" id="UP000197003">
    <property type="component" value="Chromosome"/>
</dbReference>
<name>A0A1Z3N902_BDEBC</name>
<keyword evidence="1" id="KW-0812">Transmembrane</keyword>
<gene>
    <name evidence="2" type="ORF">B9G79_10415</name>
</gene>
<keyword evidence="1" id="KW-0472">Membrane</keyword>
<organism evidence="2 3">
    <name type="scientific">Bdellovibrio bacteriovorus</name>
    <dbReference type="NCBI Taxonomy" id="959"/>
    <lineage>
        <taxon>Bacteria</taxon>
        <taxon>Pseudomonadati</taxon>
        <taxon>Bdellovibrionota</taxon>
        <taxon>Bdellovibrionia</taxon>
        <taxon>Bdellovibrionales</taxon>
        <taxon>Pseudobdellovibrionaceae</taxon>
        <taxon>Bdellovibrio</taxon>
    </lineage>
</organism>
<proteinExistence type="predicted"/>
<feature type="transmembrane region" description="Helical" evidence="1">
    <location>
        <begin position="85"/>
        <end position="106"/>
    </location>
</feature>
<evidence type="ECO:0000313" key="2">
    <source>
        <dbReference type="EMBL" id="ASD63952.1"/>
    </source>
</evidence>
<evidence type="ECO:0000313" key="3">
    <source>
        <dbReference type="Proteomes" id="UP000197003"/>
    </source>
</evidence>
<dbReference type="RefSeq" id="WP_088565453.1">
    <property type="nucleotide sequence ID" value="NZ_CP020946.1"/>
</dbReference>
<dbReference type="AlphaFoldDB" id="A0A1Z3N902"/>
<feature type="transmembrane region" description="Helical" evidence="1">
    <location>
        <begin position="142"/>
        <end position="161"/>
    </location>
</feature>
<sequence length="173" mass="19028">MKDIKKDFESFAEDSSPAGSSFVLNKINSTLQAELPSPWKVAGKLGIAHTVATSLTLASCSQFGVTLFNTGHDLMHSFMNISETFCHSLCGAYYLAATFLLARMILNREEWLVLLKNRTLSIASLALVSLGVFSSLSHEVTWESALLWFFGAALGAELMTVRKQALKRLLHDI</sequence>
<evidence type="ECO:0000256" key="1">
    <source>
        <dbReference type="SAM" id="Phobius"/>
    </source>
</evidence>
<keyword evidence="1" id="KW-1133">Transmembrane helix</keyword>